<protein>
    <submittedName>
        <fullName evidence="4">ORF176</fullName>
    </submittedName>
    <submittedName>
        <fullName evidence="3">Wsv115</fullName>
    </submittedName>
</protein>
<reference evidence="2 5" key="2">
    <citation type="submission" date="2015-11" db="EMBL/GenBank/DDBJ databases">
        <title>Comparative analysis of genome sequences of three different virulent isolates of white spot syndrome virus.</title>
        <authorList>
            <person name="Gao M."/>
            <person name="Yang F."/>
            <person name="Xu L."/>
            <person name="Li F."/>
        </authorList>
    </citation>
    <scope>NUCLEOTIDE SEQUENCE [LARGE SCALE GENOMIC DNA]</scope>
    <source>
        <strain evidence="2 5">CN03</strain>
    </source>
</reference>
<evidence type="ECO:0000313" key="5">
    <source>
        <dbReference type="Proteomes" id="UP000267277"/>
    </source>
</evidence>
<accession>A0A0S2E6A6</accession>
<keyword evidence="1" id="KW-0812">Transmembrane</keyword>
<dbReference type="Proteomes" id="UP000267277">
    <property type="component" value="Segment"/>
</dbReference>
<evidence type="ECO:0000313" key="4">
    <source>
        <dbReference type="EMBL" id="ATU83377.1"/>
    </source>
</evidence>
<reference evidence="3" key="1">
    <citation type="journal article" date="2015" name="J. Virol.">
        <title>VP24 Is a Chitin-Binding Protein Involved in White Spot Syndrome Virus Infection.</title>
        <authorList>
            <person name="Li Z."/>
            <person name="Li F."/>
            <person name="Han Y."/>
            <person name="Xu L."/>
            <person name="Yang F."/>
        </authorList>
    </citation>
    <scope>NUCLEOTIDE SEQUENCE [LARGE SCALE GENOMIC DNA]</scope>
    <source>
        <strain evidence="3">CN04</strain>
    </source>
</reference>
<evidence type="ECO:0000313" key="2">
    <source>
        <dbReference type="EMBL" id="ALN66323.1"/>
    </source>
</evidence>
<dbReference type="EMBL" id="MF768985">
    <property type="protein sequence ID" value="ATU83377.1"/>
    <property type="molecule type" value="Genomic_DNA"/>
</dbReference>
<feature type="transmembrane region" description="Helical" evidence="1">
    <location>
        <begin position="887"/>
        <end position="908"/>
    </location>
</feature>
<keyword evidence="1" id="KW-0472">Membrane</keyword>
<sequence length="968" mass="108192">MATFTEQDHKNAFLYANEKLRQERIYRLKMSEPSVYAFIDIKEIENGWEKEFGLLVQPGQKLAPFRDISYDSSKLDCDAFSCIPSDILHSDNEKRVGECNFAEHTSVSFPVKNPEGKTLRHFTACGPGCYRRYKQRDPHTGLPVARGVLMQDHVDHETGNKMCEYLNQSLVMWAAVPWIRPGDLTEGYNTTHVPGFAFKEDDERDSKRVKYENVVISKAYCDFFKQYYDADSGSCYRSGWMKFVHLMFGQYFTNLSYNLANPKPYNLTGNTWSDVVSVLTDNPIVDAGAAPSRSEMDEIITKKKFNVFPSEQTSARQKAENIIRSQYGDGVEIDPSSVDALMQFVNREGVVGTEKKSDRLMRVADAVMDAAMRLQVMGLDDSQSRRLLLKNMIKMSRNNPEYARHFSSSLKLIGVTLAIKRSVFSKGASAKRKETAINNGEQHRRSRWSPETVTEEDALLFARENITEDPKHPAPFVDILHSPDINSSIKSGSSSSIWNDILSRISSTRKLEEKASVFVKNLVVKVVRQFLDILEGKLFSDGYEWDDNIPLMIGVDQILREVIKAASNMCARFASSALESSLVTGFIDSASAITSRLAVQLAARTFSVFLEESVIEFVVAASLRLAIQAFADLATLAASALTVIGIVIFVIQVLGLILDLALGLGWYDHIFSPEDLKKQVLVFRREFAKAGNVDVGVAQPVTPEEIVAINVFLQTEENGEEKKEEGARKSKIDFLQKYFHSTPLMGKKSKFVYIQEAAQEYLGGRTMNAFGQRIITAADDSDTTTTTQEGRRDDETVTKKMRSIILETGQTLKDYSSAVNYNASRLDYVGEEWVRNTALKEETRSNTTSDNLFKKTVSLASMAGAFLVLGIGVLVASHVTLLRFTNIGLAFAFAGLLAFIALMSISYINMNAMGVVNSDAIYRSTALVGDIKTDPRRVGMVQRHVGVGAKYNMITDFVSPMLDEIESD</sequence>
<dbReference type="Proteomes" id="UP000278929">
    <property type="component" value="Genome"/>
</dbReference>
<dbReference type="EMBL" id="KY827813">
    <property type="protein sequence ID" value="ASA40392.1"/>
    <property type="molecule type" value="Genomic_DNA"/>
</dbReference>
<keyword evidence="1" id="KW-1133">Transmembrane helix</keyword>
<organism evidence="2 5">
    <name type="scientific">White spot syndrome virus</name>
    <dbReference type="NCBI Taxonomy" id="342409"/>
    <lineage>
        <taxon>Viruses</taxon>
        <taxon>Viruses incertae sedis</taxon>
        <taxon>Naldaviricetes</taxon>
        <taxon>Nimaviridae</taxon>
        <taxon>Whispovirus</taxon>
    </lineage>
</organism>
<proteinExistence type="predicted"/>
<reference evidence="4" key="4">
    <citation type="journal article" date="2018" name="Aquaculture">
        <title>Complete genome sequence of a white spot syndrome virus associated with a disease incursion in Australia.</title>
        <authorList>
            <person name="Oakey J."/>
            <person name="Smith C.S."/>
        </authorList>
    </citation>
    <scope>NUCLEOTIDE SEQUENCE [LARGE SCALE GENOMIC DNA]</scope>
    <source>
        <strain evidence="4">WSSV-AU</strain>
    </source>
</reference>
<evidence type="ECO:0000313" key="3">
    <source>
        <dbReference type="EMBL" id="ASA40392.1"/>
    </source>
</evidence>
<reference evidence="3" key="3">
    <citation type="submission" date="2017-03" db="EMBL/GenBank/DDBJ databases">
        <title>A VP24-truncated isolate of white spot syndrome virus is inefficient in per os infection.</title>
        <authorList>
            <person name="Han Y."/>
            <person name="Li F."/>
            <person name="Xu L."/>
            <person name="Huang W."/>
            <person name="Yang F."/>
        </authorList>
    </citation>
    <scope>NUCLEOTIDE SEQUENCE</scope>
    <source>
        <strain evidence="3">CN04</strain>
    </source>
</reference>
<dbReference type="EMBL" id="KT995471">
    <property type="protein sequence ID" value="ALN66323.1"/>
    <property type="molecule type" value="Genomic_DNA"/>
</dbReference>
<feature type="transmembrane region" description="Helical" evidence="1">
    <location>
        <begin position="859"/>
        <end position="881"/>
    </location>
</feature>
<feature type="transmembrane region" description="Helical" evidence="1">
    <location>
        <begin position="633"/>
        <end position="658"/>
    </location>
</feature>
<dbReference type="Proteomes" id="UP000267516">
    <property type="component" value="Segment"/>
</dbReference>
<evidence type="ECO:0000256" key="1">
    <source>
        <dbReference type="SAM" id="Phobius"/>
    </source>
</evidence>
<name>A0A0S2E6A6_9VIRU</name>